<evidence type="ECO:0000313" key="6">
    <source>
        <dbReference type="Proteomes" id="UP000430692"/>
    </source>
</evidence>
<reference evidence="5 6" key="1">
    <citation type="submission" date="2019-12" db="EMBL/GenBank/DDBJ databases">
        <title>Whole-genome analyses of novel actinobacteria.</title>
        <authorList>
            <person name="Sahin N."/>
            <person name="Saygin H."/>
        </authorList>
    </citation>
    <scope>NUCLEOTIDE SEQUENCE [LARGE SCALE GENOMIC DNA]</scope>
    <source>
        <strain evidence="5 6">KC615</strain>
    </source>
</reference>
<keyword evidence="4 5" id="KW-0689">Ribosomal protein</keyword>
<dbReference type="GO" id="GO:0005840">
    <property type="term" value="C:ribosome"/>
    <property type="evidence" value="ECO:0007669"/>
    <property type="project" value="UniProtKB-KW"/>
</dbReference>
<dbReference type="Pfam" id="PF01250">
    <property type="entry name" value="Ribosomal_S6"/>
    <property type="match status" value="1"/>
</dbReference>
<dbReference type="InterPro" id="IPR035980">
    <property type="entry name" value="Ribosomal_bS6_sf"/>
</dbReference>
<dbReference type="GO" id="GO:1990904">
    <property type="term" value="C:ribonucleoprotein complex"/>
    <property type="evidence" value="ECO:0007669"/>
    <property type="project" value="UniProtKB-KW"/>
</dbReference>
<dbReference type="SUPFAM" id="SSF54995">
    <property type="entry name" value="Ribosomal protein S6"/>
    <property type="match status" value="1"/>
</dbReference>
<dbReference type="Proteomes" id="UP000430692">
    <property type="component" value="Unassembled WGS sequence"/>
</dbReference>
<dbReference type="CDD" id="cd00473">
    <property type="entry name" value="bS6"/>
    <property type="match status" value="1"/>
</dbReference>
<keyword evidence="4" id="KW-0694">RNA-binding</keyword>
<dbReference type="GO" id="GO:0005737">
    <property type="term" value="C:cytoplasm"/>
    <property type="evidence" value="ECO:0007669"/>
    <property type="project" value="UniProtKB-ARBA"/>
</dbReference>
<organism evidence="5 6">
    <name type="scientific">Shimazuella alba</name>
    <dbReference type="NCBI Taxonomy" id="2690964"/>
    <lineage>
        <taxon>Bacteria</taxon>
        <taxon>Bacillati</taxon>
        <taxon>Bacillota</taxon>
        <taxon>Bacilli</taxon>
        <taxon>Bacillales</taxon>
        <taxon>Thermoactinomycetaceae</taxon>
        <taxon>Shimazuella</taxon>
    </lineage>
</organism>
<dbReference type="GO" id="GO:0070181">
    <property type="term" value="F:small ribosomal subunit rRNA binding"/>
    <property type="evidence" value="ECO:0007669"/>
    <property type="project" value="TreeGrafter"/>
</dbReference>
<name>A0A6I4VX76_9BACL</name>
<evidence type="ECO:0000256" key="2">
    <source>
        <dbReference type="ARBA" id="ARBA00035104"/>
    </source>
</evidence>
<dbReference type="AlphaFoldDB" id="A0A6I4VX76"/>
<dbReference type="InterPro" id="IPR020814">
    <property type="entry name" value="Ribosomal_S6_plastid/chlpt"/>
</dbReference>
<evidence type="ECO:0000256" key="1">
    <source>
        <dbReference type="ARBA" id="ARBA00009512"/>
    </source>
</evidence>
<gene>
    <name evidence="4 5" type="primary">rpsF</name>
    <name evidence="5" type="ORF">GSM42_04815</name>
</gene>
<dbReference type="GO" id="GO:0003735">
    <property type="term" value="F:structural constituent of ribosome"/>
    <property type="evidence" value="ECO:0007669"/>
    <property type="project" value="InterPro"/>
</dbReference>
<comment type="similarity">
    <text evidence="1 4">Belongs to the bacterial ribosomal protein bS6 family.</text>
</comment>
<sequence length="96" mass="11077">MSKYELMFIVSPDVDEAALTSTRERVQSIVTDMGGQVEEVKDMGKRRLAYLIDNHREGFYTVTTFQSNADAVQEVERVLNINDKVMRYLTINLDQK</sequence>
<keyword evidence="6" id="KW-1185">Reference proteome</keyword>
<keyword evidence="4" id="KW-0687">Ribonucleoprotein</keyword>
<proteinExistence type="inferred from homology"/>
<keyword evidence="4" id="KW-0699">rRNA-binding</keyword>
<dbReference type="Gene3D" id="3.30.70.60">
    <property type="match status" value="1"/>
</dbReference>
<accession>A0A6I4VX76</accession>
<comment type="caution">
    <text evidence="5">The sequence shown here is derived from an EMBL/GenBank/DDBJ whole genome shotgun (WGS) entry which is preliminary data.</text>
</comment>
<dbReference type="HAMAP" id="MF_00360">
    <property type="entry name" value="Ribosomal_bS6"/>
    <property type="match status" value="1"/>
</dbReference>
<evidence type="ECO:0000256" key="4">
    <source>
        <dbReference type="HAMAP-Rule" id="MF_00360"/>
    </source>
</evidence>
<evidence type="ECO:0000256" key="3">
    <source>
        <dbReference type="ARBA" id="ARBA00035294"/>
    </source>
</evidence>
<evidence type="ECO:0000313" key="5">
    <source>
        <dbReference type="EMBL" id="MXQ53064.1"/>
    </source>
</evidence>
<dbReference type="PANTHER" id="PTHR21011:SF1">
    <property type="entry name" value="SMALL RIBOSOMAL SUBUNIT PROTEIN BS6M"/>
    <property type="match status" value="1"/>
</dbReference>
<dbReference type="RefSeq" id="WP_160800397.1">
    <property type="nucleotide sequence ID" value="NZ_WUUL01000002.1"/>
</dbReference>
<dbReference type="GO" id="GO:0006412">
    <property type="term" value="P:translation"/>
    <property type="evidence" value="ECO:0007669"/>
    <property type="project" value="UniProtKB-UniRule"/>
</dbReference>
<protein>
    <recommendedName>
        <fullName evidence="3 4">Small ribosomal subunit protein bS6</fullName>
    </recommendedName>
</protein>
<dbReference type="NCBIfam" id="TIGR00166">
    <property type="entry name" value="S6"/>
    <property type="match status" value="1"/>
</dbReference>
<dbReference type="EMBL" id="WUUL01000002">
    <property type="protein sequence ID" value="MXQ53064.1"/>
    <property type="molecule type" value="Genomic_DNA"/>
</dbReference>
<dbReference type="InterPro" id="IPR000529">
    <property type="entry name" value="Ribosomal_bS6"/>
</dbReference>
<dbReference type="InterPro" id="IPR014717">
    <property type="entry name" value="Transl_elong_EF1B/ribsomal_bS6"/>
</dbReference>
<comment type="function">
    <text evidence="2 4">Binds together with bS18 to 16S ribosomal RNA.</text>
</comment>
<dbReference type="PANTHER" id="PTHR21011">
    <property type="entry name" value="MITOCHONDRIAL 28S RIBOSOMAL PROTEIN S6"/>
    <property type="match status" value="1"/>
</dbReference>